<organism evidence="1 2">
    <name type="scientific">Spirosoma arboris</name>
    <dbReference type="NCBI Taxonomy" id="2682092"/>
    <lineage>
        <taxon>Bacteria</taxon>
        <taxon>Pseudomonadati</taxon>
        <taxon>Bacteroidota</taxon>
        <taxon>Cytophagia</taxon>
        <taxon>Cytophagales</taxon>
        <taxon>Cytophagaceae</taxon>
        <taxon>Spirosoma</taxon>
    </lineage>
</organism>
<evidence type="ECO:0000313" key="2">
    <source>
        <dbReference type="Proteomes" id="UP000436006"/>
    </source>
</evidence>
<gene>
    <name evidence="1" type="ORF">GO755_07465</name>
</gene>
<dbReference type="InterPro" id="IPR053860">
    <property type="entry name" value="DUF6932"/>
</dbReference>
<name>A0A7K1S7V7_9BACT</name>
<keyword evidence="2" id="KW-1185">Reference proteome</keyword>
<protein>
    <submittedName>
        <fullName evidence="1">Uncharacterized protein</fullName>
    </submittedName>
</protein>
<comment type="caution">
    <text evidence="1">The sequence shown here is derived from an EMBL/GenBank/DDBJ whole genome shotgun (WGS) entry which is preliminary data.</text>
</comment>
<reference evidence="1 2" key="1">
    <citation type="submission" date="2019-12" db="EMBL/GenBank/DDBJ databases">
        <title>Spirosoma sp. HMF4905 genome sequencing and assembly.</title>
        <authorList>
            <person name="Kang H."/>
            <person name="Cha I."/>
            <person name="Kim H."/>
            <person name="Joh K."/>
        </authorList>
    </citation>
    <scope>NUCLEOTIDE SEQUENCE [LARGE SCALE GENOMIC DNA]</scope>
    <source>
        <strain evidence="1 2">HMF4905</strain>
    </source>
</reference>
<dbReference type="EMBL" id="WPIN01000002">
    <property type="protein sequence ID" value="MVM29865.1"/>
    <property type="molecule type" value="Genomic_DNA"/>
</dbReference>
<evidence type="ECO:0000313" key="1">
    <source>
        <dbReference type="EMBL" id="MVM29865.1"/>
    </source>
</evidence>
<dbReference type="Pfam" id="PF22014">
    <property type="entry name" value="DUF6932"/>
    <property type="match status" value="1"/>
</dbReference>
<dbReference type="RefSeq" id="WP_157584085.1">
    <property type="nucleotide sequence ID" value="NZ_WPIN01000002.1"/>
</dbReference>
<sequence length="159" mass="18293">MISFDQNGNLTPYSLVRLKTTDVFKHFVTDFPQSTARPILYEHFLSYVNDLTHLLDQSIHQWLGGSFISSKVDPNDIDCVNLIVFNESLEQSIDSLIPYLLIGGSRDTYYVDGHLIAIYPSTDERYEAITLPSIDYWRAFLMKDRQDNPRGIIELIDAN</sequence>
<dbReference type="Proteomes" id="UP000436006">
    <property type="component" value="Unassembled WGS sequence"/>
</dbReference>
<accession>A0A7K1S7V7</accession>
<proteinExistence type="predicted"/>
<dbReference type="AlphaFoldDB" id="A0A7K1S7V7"/>